<accession>A0ABM2ZL26</accession>
<protein>
    <submittedName>
        <fullName evidence="3">Uncharacterized protein</fullName>
    </submittedName>
</protein>
<keyword evidence="2" id="KW-1185">Reference proteome</keyword>
<dbReference type="Proteomes" id="UP000818029">
    <property type="component" value="Chromosome D01"/>
</dbReference>
<proteinExistence type="predicted"/>
<evidence type="ECO:0000313" key="3">
    <source>
        <dbReference type="RefSeq" id="XP_040943353.1"/>
    </source>
</evidence>
<dbReference type="RefSeq" id="XP_040943353.1">
    <property type="nucleotide sequence ID" value="XM_041087419.1"/>
</dbReference>
<name>A0ABM2ZL26_GOSHI</name>
<reference evidence="2" key="1">
    <citation type="journal article" date="2020" name="Nat. Genet.">
        <title>Genomic diversifications of five Gossypium allopolyploid species and their impact on cotton improvement.</title>
        <authorList>
            <person name="Chen Z.J."/>
            <person name="Sreedasyam A."/>
            <person name="Ando A."/>
            <person name="Song Q."/>
            <person name="De Santiago L.M."/>
            <person name="Hulse-Kemp A.M."/>
            <person name="Ding M."/>
            <person name="Ye W."/>
            <person name="Kirkbride R.C."/>
            <person name="Jenkins J."/>
            <person name="Plott C."/>
            <person name="Lovell J."/>
            <person name="Lin Y.M."/>
            <person name="Vaughn R."/>
            <person name="Liu B."/>
            <person name="Simpson S."/>
            <person name="Scheffler B.E."/>
            <person name="Wen L."/>
            <person name="Saski C.A."/>
            <person name="Grover C.E."/>
            <person name="Hu G."/>
            <person name="Conover J.L."/>
            <person name="Carlson J.W."/>
            <person name="Shu S."/>
            <person name="Boston L.B."/>
            <person name="Williams M."/>
            <person name="Peterson D.G."/>
            <person name="McGee K."/>
            <person name="Jones D.C."/>
            <person name="Wendel J.F."/>
            <person name="Stelly D.M."/>
            <person name="Grimwood J."/>
            <person name="Schmutz J."/>
        </authorList>
    </citation>
    <scope>NUCLEOTIDE SEQUENCE [LARGE SCALE GENOMIC DNA]</scope>
    <source>
        <strain evidence="2">cv. TM-1</strain>
    </source>
</reference>
<organism evidence="2 3">
    <name type="scientific">Gossypium hirsutum</name>
    <name type="common">Upland cotton</name>
    <name type="synonym">Gossypium mexicanum</name>
    <dbReference type="NCBI Taxonomy" id="3635"/>
    <lineage>
        <taxon>Eukaryota</taxon>
        <taxon>Viridiplantae</taxon>
        <taxon>Streptophyta</taxon>
        <taxon>Embryophyta</taxon>
        <taxon>Tracheophyta</taxon>
        <taxon>Spermatophyta</taxon>
        <taxon>Magnoliopsida</taxon>
        <taxon>eudicotyledons</taxon>
        <taxon>Gunneridae</taxon>
        <taxon>Pentapetalae</taxon>
        <taxon>rosids</taxon>
        <taxon>malvids</taxon>
        <taxon>Malvales</taxon>
        <taxon>Malvaceae</taxon>
        <taxon>Malvoideae</taxon>
        <taxon>Gossypium</taxon>
    </lineage>
</organism>
<evidence type="ECO:0000256" key="1">
    <source>
        <dbReference type="SAM" id="MobiDB-lite"/>
    </source>
</evidence>
<gene>
    <name evidence="3" type="primary">LOC107921943</name>
</gene>
<feature type="region of interest" description="Disordered" evidence="1">
    <location>
        <begin position="1"/>
        <end position="61"/>
    </location>
</feature>
<evidence type="ECO:0000313" key="2">
    <source>
        <dbReference type="Proteomes" id="UP000818029"/>
    </source>
</evidence>
<reference evidence="3" key="2">
    <citation type="submission" date="2025-08" db="UniProtKB">
        <authorList>
            <consortium name="RefSeq"/>
        </authorList>
    </citation>
    <scope>IDENTIFICATION</scope>
</reference>
<sequence>MARACAASFPSRGTNVHPLPPPAVGDPSYAQKSTLSCKPEPLPRKGQQPHQKMNFQKREPTPTTIARYLAEYHNSTRGAQNSPTQLYTMDIPQLHIEIDAPNFHSEAPSYETIAKRVF</sequence>
<dbReference type="GeneID" id="107921943"/>